<dbReference type="EMBL" id="GBXM01081260">
    <property type="protein sequence ID" value="JAH27317.1"/>
    <property type="molecule type" value="Transcribed_RNA"/>
</dbReference>
<evidence type="ECO:0000313" key="1">
    <source>
        <dbReference type="EMBL" id="JAH27317.1"/>
    </source>
</evidence>
<proteinExistence type="predicted"/>
<dbReference type="AlphaFoldDB" id="A0A0E9REV9"/>
<reference evidence="1" key="2">
    <citation type="journal article" date="2015" name="Fish Shellfish Immunol.">
        <title>Early steps in the European eel (Anguilla anguilla)-Vibrio vulnificus interaction in the gills: Role of the RtxA13 toxin.</title>
        <authorList>
            <person name="Callol A."/>
            <person name="Pajuelo D."/>
            <person name="Ebbesson L."/>
            <person name="Teles M."/>
            <person name="MacKenzie S."/>
            <person name="Amaro C."/>
        </authorList>
    </citation>
    <scope>NUCLEOTIDE SEQUENCE</scope>
</reference>
<protein>
    <submittedName>
        <fullName evidence="1">Uncharacterized protein</fullName>
    </submittedName>
</protein>
<sequence>MRKPCRLPCCLSIGPPDAGAQDYRRHLSTVSSGSFFLPRMREHLCWFSQMNNKPVV</sequence>
<name>A0A0E9REV9_ANGAN</name>
<organism evidence="1">
    <name type="scientific">Anguilla anguilla</name>
    <name type="common">European freshwater eel</name>
    <name type="synonym">Muraena anguilla</name>
    <dbReference type="NCBI Taxonomy" id="7936"/>
    <lineage>
        <taxon>Eukaryota</taxon>
        <taxon>Metazoa</taxon>
        <taxon>Chordata</taxon>
        <taxon>Craniata</taxon>
        <taxon>Vertebrata</taxon>
        <taxon>Euteleostomi</taxon>
        <taxon>Actinopterygii</taxon>
        <taxon>Neopterygii</taxon>
        <taxon>Teleostei</taxon>
        <taxon>Anguilliformes</taxon>
        <taxon>Anguillidae</taxon>
        <taxon>Anguilla</taxon>
    </lineage>
</organism>
<reference evidence="1" key="1">
    <citation type="submission" date="2014-11" db="EMBL/GenBank/DDBJ databases">
        <authorList>
            <person name="Amaro Gonzalez C."/>
        </authorList>
    </citation>
    <scope>NUCLEOTIDE SEQUENCE</scope>
</reference>
<accession>A0A0E9REV9</accession>